<keyword evidence="3" id="KW-0645">Protease</keyword>
<feature type="signal peptide" evidence="9">
    <location>
        <begin position="1"/>
        <end position="24"/>
    </location>
</feature>
<dbReference type="EC" id="3.4.19.5" evidence="2"/>
<organism evidence="10 11">
    <name type="scientific">Cavenderia fasciculata</name>
    <name type="common">Slime mold</name>
    <name type="synonym">Dictyostelium fasciculatum</name>
    <dbReference type="NCBI Taxonomy" id="261658"/>
    <lineage>
        <taxon>Eukaryota</taxon>
        <taxon>Amoebozoa</taxon>
        <taxon>Evosea</taxon>
        <taxon>Eumycetozoa</taxon>
        <taxon>Dictyostelia</taxon>
        <taxon>Acytosteliales</taxon>
        <taxon>Cavenderiaceae</taxon>
        <taxon>Cavenderia</taxon>
    </lineage>
</organism>
<dbReference type="KEGG" id="dfa:DFA_05227"/>
<evidence type="ECO:0000313" key="10">
    <source>
        <dbReference type="EMBL" id="EGG23097.1"/>
    </source>
</evidence>
<dbReference type="Pfam" id="PF01112">
    <property type="entry name" value="Asparaginase_2"/>
    <property type="match status" value="1"/>
</dbReference>
<dbReference type="PANTHER" id="PTHR10188:SF6">
    <property type="entry name" value="N(4)-(BETA-N-ACETYLGLUCOSAMINYL)-L-ASPARAGINASE"/>
    <property type="match status" value="1"/>
</dbReference>
<name>F4PNP4_CACFS</name>
<feature type="site" description="Cleavage; by autolysis" evidence="8">
    <location>
        <begin position="235"/>
        <end position="236"/>
    </location>
</feature>
<evidence type="ECO:0000256" key="1">
    <source>
        <dbReference type="ARBA" id="ARBA00000306"/>
    </source>
</evidence>
<evidence type="ECO:0000256" key="8">
    <source>
        <dbReference type="PIRSR" id="PIRSR600246-3"/>
    </source>
</evidence>
<dbReference type="FunFam" id="3.60.20.30:FF:000001">
    <property type="entry name" value="Isoaspartyl peptidase/L-asparaginase"/>
    <property type="match status" value="1"/>
</dbReference>
<reference evidence="11" key="1">
    <citation type="journal article" date="2011" name="Genome Res.">
        <title>Phylogeny-wide analysis of social amoeba genomes highlights ancient origins for complex intercellular communication.</title>
        <authorList>
            <person name="Heidel A.J."/>
            <person name="Lawal H.M."/>
            <person name="Felder M."/>
            <person name="Schilde C."/>
            <person name="Helps N.R."/>
            <person name="Tunggal B."/>
            <person name="Rivero F."/>
            <person name="John U."/>
            <person name="Schleicher M."/>
            <person name="Eichinger L."/>
            <person name="Platzer M."/>
            <person name="Noegel A.A."/>
            <person name="Schaap P."/>
            <person name="Gloeckner G."/>
        </authorList>
    </citation>
    <scope>NUCLEOTIDE SEQUENCE [LARGE SCALE GENOMIC DNA]</scope>
    <source>
        <strain evidence="11">SH3</strain>
    </source>
</reference>
<dbReference type="EMBL" id="GL883008">
    <property type="protein sequence ID" value="EGG23097.1"/>
    <property type="molecule type" value="Genomic_DNA"/>
</dbReference>
<keyword evidence="5" id="KW-0068">Autocatalytic cleavage</keyword>
<proteinExistence type="predicted"/>
<feature type="chain" id="PRO_5003319444" description="beta-aspartyl-peptidase" evidence="9">
    <location>
        <begin position="25"/>
        <end position="377"/>
    </location>
</feature>
<dbReference type="CDD" id="cd04701">
    <property type="entry name" value="Asparaginase_2"/>
    <property type="match status" value="1"/>
</dbReference>
<dbReference type="GO" id="GO:0006508">
    <property type="term" value="P:proteolysis"/>
    <property type="evidence" value="ECO:0007669"/>
    <property type="project" value="UniProtKB-KW"/>
</dbReference>
<dbReference type="GO" id="GO:0008798">
    <property type="term" value="F:beta-aspartyl-peptidase activity"/>
    <property type="evidence" value="ECO:0007669"/>
    <property type="project" value="UniProtKB-EC"/>
</dbReference>
<feature type="binding site" evidence="7">
    <location>
        <begin position="264"/>
        <end position="267"/>
    </location>
    <ligand>
        <name>substrate</name>
    </ligand>
</feature>
<evidence type="ECO:0000256" key="9">
    <source>
        <dbReference type="SAM" id="SignalP"/>
    </source>
</evidence>
<evidence type="ECO:0000256" key="7">
    <source>
        <dbReference type="PIRSR" id="PIRSR600246-2"/>
    </source>
</evidence>
<dbReference type="AlphaFoldDB" id="F4PNP4"/>
<comment type="catalytic activity">
    <reaction evidence="1">
        <text>Cleavage of a beta-linked Asp residue from the N-terminus of a polypeptide.</text>
        <dbReference type="EC" id="3.4.19.5"/>
    </reaction>
</comment>
<dbReference type="Proteomes" id="UP000007797">
    <property type="component" value="Unassembled WGS sequence"/>
</dbReference>
<dbReference type="InterPro" id="IPR029055">
    <property type="entry name" value="Ntn_hydrolases_N"/>
</dbReference>
<dbReference type="Gene3D" id="3.60.20.30">
    <property type="entry name" value="(Glycosyl)asparaginase"/>
    <property type="match status" value="1"/>
</dbReference>
<evidence type="ECO:0000256" key="6">
    <source>
        <dbReference type="PIRSR" id="PIRSR600246-1"/>
    </source>
</evidence>
<sequence length="377" mass="40694">MVFSHPSSAISIQFLLVCLSISEMETTTTSSTNSTTRRPILLIHGGAGTISKSVITEKQANQFQSSLERILTSAYQVLLKDGGNALDAVTEAVRLLEEDPLYNAGKGSVFTSAGTHEMDASIMDGRDLKAGAVGGVGIIRNPVLAARAIMEKTPHVMMIGKGAEDFIRDKAPEIELVDPSFFFTEHRYNQLLNVQKENKHSIVLDHSSNPIKVKEEEEKELKEEDKGYLSEKKFGTVGAVALDINGNLAAATSTGGMTNKLVGRVGDSPIVGSGVYANNKTVAVSTTGTGEMFIRSVASYTVSAMMEFGGYSLEKAAHETIFTKLTEIDGDGGLIAIDRDGNFTMPFNTEGMYRGYIQEKDKPNAFLYGPNESNLNK</sequence>
<feature type="binding site" evidence="7">
    <location>
        <begin position="287"/>
        <end position="290"/>
    </location>
    <ligand>
        <name>substrate</name>
    </ligand>
</feature>
<dbReference type="SUPFAM" id="SSF56235">
    <property type="entry name" value="N-terminal nucleophile aminohydrolases (Ntn hydrolases)"/>
    <property type="match status" value="1"/>
</dbReference>
<keyword evidence="11" id="KW-1185">Reference proteome</keyword>
<dbReference type="PANTHER" id="PTHR10188">
    <property type="entry name" value="L-ASPARAGINASE"/>
    <property type="match status" value="1"/>
</dbReference>
<protein>
    <recommendedName>
        <fullName evidence="2">beta-aspartyl-peptidase</fullName>
        <ecNumber evidence="2">3.4.19.5</ecNumber>
    </recommendedName>
</protein>
<dbReference type="SMR" id="F4PNP4"/>
<feature type="active site" description="Nucleophile" evidence="6">
    <location>
        <position position="236"/>
    </location>
</feature>
<keyword evidence="9" id="KW-0732">Signal</keyword>
<evidence type="ECO:0000256" key="5">
    <source>
        <dbReference type="ARBA" id="ARBA00022813"/>
    </source>
</evidence>
<evidence type="ECO:0000256" key="4">
    <source>
        <dbReference type="ARBA" id="ARBA00022801"/>
    </source>
</evidence>
<dbReference type="GeneID" id="14875415"/>
<dbReference type="OMA" id="MGIIMVD"/>
<dbReference type="GO" id="GO:0016811">
    <property type="term" value="F:hydrolase activity, acting on carbon-nitrogen (but not peptide) bonds, in linear amides"/>
    <property type="evidence" value="ECO:0007669"/>
    <property type="project" value="UniProtKB-ARBA"/>
</dbReference>
<dbReference type="InterPro" id="IPR000246">
    <property type="entry name" value="Peptidase_T2"/>
</dbReference>
<evidence type="ECO:0000256" key="3">
    <source>
        <dbReference type="ARBA" id="ARBA00022670"/>
    </source>
</evidence>
<dbReference type="RefSeq" id="XP_004360948.1">
    <property type="nucleotide sequence ID" value="XM_004360891.1"/>
</dbReference>
<keyword evidence="4" id="KW-0378">Hydrolase</keyword>
<dbReference type="STRING" id="1054147.F4PNP4"/>
<evidence type="ECO:0000313" key="11">
    <source>
        <dbReference type="Proteomes" id="UP000007797"/>
    </source>
</evidence>
<dbReference type="OrthoDB" id="2262349at2759"/>
<evidence type="ECO:0000256" key="2">
    <source>
        <dbReference type="ARBA" id="ARBA00012879"/>
    </source>
</evidence>
<accession>F4PNP4</accession>
<gene>
    <name evidence="10" type="ORF">DFA_05227</name>
</gene>